<accession>A0ABQ7Q6J0</accession>
<reference evidence="1 2" key="1">
    <citation type="submission" date="2021-06" db="EMBL/GenBank/DDBJ databases">
        <title>A haploid diamondback moth (Plutella xylostella L.) genome assembly resolves 31 chromosomes and identifies a diamide resistance mutation.</title>
        <authorList>
            <person name="Ward C.M."/>
            <person name="Perry K.D."/>
            <person name="Baker G."/>
            <person name="Powis K."/>
            <person name="Heckel D.G."/>
            <person name="Baxter S.W."/>
        </authorList>
    </citation>
    <scope>NUCLEOTIDE SEQUENCE [LARGE SCALE GENOMIC DNA]</scope>
    <source>
        <strain evidence="1 2">LV</strain>
        <tissue evidence="1">Single pupa</tissue>
    </source>
</reference>
<gene>
    <name evidence="1" type="ORF">JYU34_015194</name>
</gene>
<evidence type="ECO:0000313" key="2">
    <source>
        <dbReference type="Proteomes" id="UP000823941"/>
    </source>
</evidence>
<name>A0ABQ7Q6J0_PLUXY</name>
<protein>
    <recommendedName>
        <fullName evidence="3">BTB domain-containing protein</fullName>
    </recommendedName>
</protein>
<keyword evidence="2" id="KW-1185">Reference proteome</keyword>
<comment type="caution">
    <text evidence="1">The sequence shown here is derived from an EMBL/GenBank/DDBJ whole genome shotgun (WGS) entry which is preliminary data.</text>
</comment>
<organism evidence="1 2">
    <name type="scientific">Plutella xylostella</name>
    <name type="common">Diamondback moth</name>
    <name type="synonym">Plutella maculipennis</name>
    <dbReference type="NCBI Taxonomy" id="51655"/>
    <lineage>
        <taxon>Eukaryota</taxon>
        <taxon>Metazoa</taxon>
        <taxon>Ecdysozoa</taxon>
        <taxon>Arthropoda</taxon>
        <taxon>Hexapoda</taxon>
        <taxon>Insecta</taxon>
        <taxon>Pterygota</taxon>
        <taxon>Neoptera</taxon>
        <taxon>Endopterygota</taxon>
        <taxon>Lepidoptera</taxon>
        <taxon>Glossata</taxon>
        <taxon>Ditrysia</taxon>
        <taxon>Yponomeutoidea</taxon>
        <taxon>Plutellidae</taxon>
        <taxon>Plutella</taxon>
    </lineage>
</organism>
<evidence type="ECO:0000313" key="1">
    <source>
        <dbReference type="EMBL" id="KAG7300853.1"/>
    </source>
</evidence>
<dbReference type="EMBL" id="JAHIBW010000020">
    <property type="protein sequence ID" value="KAG7300853.1"/>
    <property type="molecule type" value="Genomic_DNA"/>
</dbReference>
<proteinExistence type="predicted"/>
<sequence length="108" mass="12571">MIGNAAALISESEHIKTWLELKTILLQHFGDQRSEDCILMELEVVTIKSDETFLPLCHRILIVRSNLFSKVNQCPDKDVRENKYNIYNHIALTVFLYNLPKGLMRIVR</sequence>
<evidence type="ECO:0008006" key="3">
    <source>
        <dbReference type="Google" id="ProtNLM"/>
    </source>
</evidence>
<dbReference type="Proteomes" id="UP000823941">
    <property type="component" value="Chromosome 20"/>
</dbReference>